<dbReference type="Gene3D" id="3.30.413.10">
    <property type="entry name" value="Sulfite Reductase Hemoprotein, domain 1"/>
    <property type="match status" value="2"/>
</dbReference>
<feature type="domain" description="Nitrite/Sulfite reductase ferredoxin-like" evidence="7">
    <location>
        <begin position="15"/>
        <end position="79"/>
    </location>
</feature>
<dbReference type="InterPro" id="IPR036136">
    <property type="entry name" value="Nit/Sulf_reduc_fer-like_dom_sf"/>
</dbReference>
<dbReference type="InterPro" id="IPR005117">
    <property type="entry name" value="NiRdtase/SiRdtase_haem-b_fer"/>
</dbReference>
<keyword evidence="3" id="KW-0479">Metal-binding</keyword>
<dbReference type="SUPFAM" id="SSF56014">
    <property type="entry name" value="Nitrite and sulphite reductase 4Fe-4S domain-like"/>
    <property type="match status" value="2"/>
</dbReference>
<dbReference type="NCBIfam" id="TIGR02435">
    <property type="entry name" value="CobG"/>
    <property type="match status" value="1"/>
</dbReference>
<dbReference type="Pfam" id="PF03460">
    <property type="entry name" value="NIR_SIR_ferr"/>
    <property type="match status" value="1"/>
</dbReference>
<dbReference type="InterPro" id="IPR051329">
    <property type="entry name" value="NIR_SIR_4Fe-4S"/>
</dbReference>
<accession>A0A1I1Q503</accession>
<reference evidence="8 9" key="1">
    <citation type="submission" date="2016-10" db="EMBL/GenBank/DDBJ databases">
        <authorList>
            <person name="de Groot N.N."/>
        </authorList>
    </citation>
    <scope>NUCLEOTIDE SEQUENCE [LARGE SCALE GENOMIC DNA]</scope>
    <source>
        <strain evidence="8 9">HL3</strain>
    </source>
</reference>
<dbReference type="OrthoDB" id="7459360at2"/>
<dbReference type="Gene3D" id="3.90.480.10">
    <property type="entry name" value="Sulfite Reductase Hemoprotein,Domain 2"/>
    <property type="match status" value="1"/>
</dbReference>
<dbReference type="GO" id="GO:0046872">
    <property type="term" value="F:metal ion binding"/>
    <property type="evidence" value="ECO:0007669"/>
    <property type="project" value="UniProtKB-KW"/>
</dbReference>
<keyword evidence="2" id="KW-0349">Heme</keyword>
<dbReference type="PANTHER" id="PTHR32439">
    <property type="entry name" value="FERREDOXIN--NITRITE REDUCTASE, CHLOROPLASTIC"/>
    <property type="match status" value="1"/>
</dbReference>
<dbReference type="AlphaFoldDB" id="A0A1I1Q503"/>
<keyword evidence="6" id="KW-0411">Iron-sulfur</keyword>
<evidence type="ECO:0000313" key="9">
    <source>
        <dbReference type="Proteomes" id="UP000198611"/>
    </source>
</evidence>
<dbReference type="Proteomes" id="UP000198611">
    <property type="component" value="Unassembled WGS sequence"/>
</dbReference>
<dbReference type="PANTHER" id="PTHR32439:SF9">
    <property type="entry name" value="BLR3264 PROTEIN"/>
    <property type="match status" value="1"/>
</dbReference>
<dbReference type="InterPro" id="IPR045854">
    <property type="entry name" value="NO2/SO3_Rdtase_4Fe4S_sf"/>
</dbReference>
<keyword evidence="9" id="KW-1185">Reference proteome</keyword>
<dbReference type="EMBL" id="FOMJ01000002">
    <property type="protein sequence ID" value="SFD17067.1"/>
    <property type="molecule type" value="Genomic_DNA"/>
</dbReference>
<keyword evidence="4" id="KW-0560">Oxidoreductase</keyword>
<protein>
    <submittedName>
        <fullName evidence="8">Precorrin-3B synthase</fullName>
    </submittedName>
</protein>
<dbReference type="SUPFAM" id="SSF55124">
    <property type="entry name" value="Nitrite/Sulfite reductase N-terminal domain-like"/>
    <property type="match status" value="1"/>
</dbReference>
<evidence type="ECO:0000256" key="1">
    <source>
        <dbReference type="ARBA" id="ARBA00022485"/>
    </source>
</evidence>
<organism evidence="8 9">
    <name type="scientific">Thiohalospira halophila DSM 15071</name>
    <dbReference type="NCBI Taxonomy" id="1123397"/>
    <lineage>
        <taxon>Bacteria</taxon>
        <taxon>Pseudomonadati</taxon>
        <taxon>Pseudomonadota</taxon>
        <taxon>Gammaproteobacteria</taxon>
        <taxon>Thiohalospirales</taxon>
        <taxon>Thiohalospiraceae</taxon>
        <taxon>Thiohalospira</taxon>
    </lineage>
</organism>
<evidence type="ECO:0000256" key="6">
    <source>
        <dbReference type="ARBA" id="ARBA00023014"/>
    </source>
</evidence>
<keyword evidence="1" id="KW-0004">4Fe-4S</keyword>
<evidence type="ECO:0000259" key="7">
    <source>
        <dbReference type="Pfam" id="PF03460"/>
    </source>
</evidence>
<dbReference type="STRING" id="1123397.SAMN05660831_00985"/>
<dbReference type="RefSeq" id="WP_093427639.1">
    <property type="nucleotide sequence ID" value="NZ_FOMJ01000002.1"/>
</dbReference>
<dbReference type="InterPro" id="IPR012798">
    <property type="entry name" value="Cbl_synth_CobG-like"/>
</dbReference>
<keyword evidence="5" id="KW-0408">Iron</keyword>
<gene>
    <name evidence="8" type="ORF">SAMN05660831_00985</name>
</gene>
<evidence type="ECO:0000256" key="5">
    <source>
        <dbReference type="ARBA" id="ARBA00023004"/>
    </source>
</evidence>
<evidence type="ECO:0000256" key="4">
    <source>
        <dbReference type="ARBA" id="ARBA00023002"/>
    </source>
</evidence>
<evidence type="ECO:0000313" key="8">
    <source>
        <dbReference type="EMBL" id="SFD17067.1"/>
    </source>
</evidence>
<evidence type="ECO:0000256" key="3">
    <source>
        <dbReference type="ARBA" id="ARBA00022723"/>
    </source>
</evidence>
<proteinExistence type="predicted"/>
<dbReference type="GO" id="GO:0016491">
    <property type="term" value="F:oxidoreductase activity"/>
    <property type="evidence" value="ECO:0007669"/>
    <property type="project" value="UniProtKB-KW"/>
</dbReference>
<name>A0A1I1Q503_9GAMM</name>
<evidence type="ECO:0000256" key="2">
    <source>
        <dbReference type="ARBA" id="ARBA00022617"/>
    </source>
</evidence>
<sequence>MSGVIRNACPGVAAPMATGDGLLLRLRQPLAGLTASAARAVAEAAEAHGSGTLELTMRAGLQLRGIAPQRAEAAHGRLVAAGLAESDAGREAVRNVVAAPLADRDPAAAADITAVAEAVANTLTADPALQALPPKVGVVVDGGGGAHVGEVTGDLRLEAVDPGRFRVALGGTAADAEPLGSVAVEAAPALVSRLLHRFLALRDADPYPPGRVAAAVSRYGTAPFIEAAGDALGPVADRPLEPVSLERVLGPQNGWLGAAFPFGVLEARQLRRLAELLGPGGTLRVTPWRTLALTDPLPGAEAELAPGGAILDPGDPRLALEACPGRAGCSAGTTATRPDATAAGAAVPALIAAGGRLHVAGCDKACGAPTQPALTLVAEAGHYTLALGSADGPVLRAGLDPAAVPATLAALDAALRHHRQNGEGTGTTLARLGPEFLRTWLEEASDPE</sequence>
<dbReference type="GO" id="GO:0051539">
    <property type="term" value="F:4 iron, 4 sulfur cluster binding"/>
    <property type="evidence" value="ECO:0007669"/>
    <property type="project" value="UniProtKB-KW"/>
</dbReference>